<sequence length="664" mass="72166">MNKRHWIIPLLCIAPTLITPVLAVESQSEAEYAAAVLDRDTKKAATKTITGLLAYIHRLNDPELEKKAAEEISNSLMAMEHNLDAMQRFSASIKRMAESGELKQLVSQKRVKAFAQTVMDNSSSSLKGLGEDSLRKIIGLAQDGADAAGRSTLTILNQVEQEITQTGKLSGQLADKLSAAIKNLPPNRAQAARKLLAEKFSSDWKQAAGDGLNTTLGTVVDGAFVLSDAYDIAFGDASAEEKAAKATGTAVGYGMETSGGLAIQALGGGFLHGLVLSWSAGKVNELVAEIILLQQDRANAAEKERWADIELRMDVIRGMIRVDELIKAGELQKASNYLAKVQKFYFKHQMPSDGLYEKMQELEQNINNAGHLQQANAIIAEARIPYMEGFQRVHQGRNLTQALTYVEDAQQILKKSLRDYPELKTTLEKVAALQAFINKLINNASPLGKLAVDGPDTVKAGAHETYEISVSGGIPDYITTNIEGLALPTGALAYWQAPDEPGKTTVTFKIKDNIGQTASVEKQITVIGDVPETNPTDTASGEVIRLEGASTVNLKLLDMDYAEVEHTFVYLYRGVEDDSVIEWDFGDGSKLYRHPANHGSKQPSGEWRSSIMQKYSKTGTFQPVVRLLDGSGKVLGESSIQITIQPEHVEYLSPPAGLIPEGDN</sequence>
<reference evidence="2 3" key="1">
    <citation type="submission" date="2017-01" db="EMBL/GenBank/DDBJ databases">
        <title>Novel large sulfur bacteria in the metagenomes of groundwater-fed chemosynthetic microbial mats in the Lake Huron basin.</title>
        <authorList>
            <person name="Sharrar A.M."/>
            <person name="Flood B.E."/>
            <person name="Bailey J.V."/>
            <person name="Jones D.S."/>
            <person name="Biddanda B."/>
            <person name="Ruberg S.A."/>
            <person name="Marcus D.N."/>
            <person name="Dick G.J."/>
        </authorList>
    </citation>
    <scope>NUCLEOTIDE SEQUENCE [LARGE SCALE GENOMIC DNA]</scope>
    <source>
        <strain evidence="2">A8</strain>
    </source>
</reference>
<organism evidence="2 3">
    <name type="scientific">Thiothrix lacustris</name>
    <dbReference type="NCBI Taxonomy" id="525917"/>
    <lineage>
        <taxon>Bacteria</taxon>
        <taxon>Pseudomonadati</taxon>
        <taxon>Pseudomonadota</taxon>
        <taxon>Gammaproteobacteria</taxon>
        <taxon>Thiotrichales</taxon>
        <taxon>Thiotrichaceae</taxon>
        <taxon>Thiothrix</taxon>
    </lineage>
</organism>
<keyword evidence="1" id="KW-0732">Signal</keyword>
<evidence type="ECO:0008006" key="4">
    <source>
        <dbReference type="Google" id="ProtNLM"/>
    </source>
</evidence>
<name>A0A1Y1QUU7_9GAMM</name>
<evidence type="ECO:0000256" key="1">
    <source>
        <dbReference type="SAM" id="SignalP"/>
    </source>
</evidence>
<proteinExistence type="predicted"/>
<feature type="signal peptide" evidence="1">
    <location>
        <begin position="1"/>
        <end position="23"/>
    </location>
</feature>
<protein>
    <recommendedName>
        <fullName evidence="4">PKD domain-containing protein</fullName>
    </recommendedName>
</protein>
<gene>
    <name evidence="2" type="ORF">BWK73_10100</name>
</gene>
<evidence type="ECO:0000313" key="2">
    <source>
        <dbReference type="EMBL" id="OQX14201.1"/>
    </source>
</evidence>
<dbReference type="Proteomes" id="UP000192491">
    <property type="component" value="Unassembled WGS sequence"/>
</dbReference>
<feature type="chain" id="PRO_5013231443" description="PKD domain-containing protein" evidence="1">
    <location>
        <begin position="24"/>
        <end position="664"/>
    </location>
</feature>
<dbReference type="EMBL" id="MTEJ01000033">
    <property type="protein sequence ID" value="OQX14201.1"/>
    <property type="molecule type" value="Genomic_DNA"/>
</dbReference>
<accession>A0A1Y1QUU7</accession>
<comment type="caution">
    <text evidence="2">The sequence shown here is derived from an EMBL/GenBank/DDBJ whole genome shotgun (WGS) entry which is preliminary data.</text>
</comment>
<dbReference type="AlphaFoldDB" id="A0A1Y1QUU7"/>
<evidence type="ECO:0000313" key="3">
    <source>
        <dbReference type="Proteomes" id="UP000192491"/>
    </source>
</evidence>